<name>A0ABQ5X130_9PROT</name>
<protein>
    <recommendedName>
        <fullName evidence="1">SpoVT-AbrB domain-containing protein</fullName>
    </recommendedName>
</protein>
<dbReference type="InterPro" id="IPR007159">
    <property type="entry name" value="SpoVT-AbrB_dom"/>
</dbReference>
<proteinExistence type="predicted"/>
<dbReference type="Gene3D" id="2.10.260.10">
    <property type="match status" value="1"/>
</dbReference>
<dbReference type="SUPFAM" id="SSF89447">
    <property type="entry name" value="AbrB/MazE/MraZ-like"/>
    <property type="match status" value="1"/>
</dbReference>
<organism evidence="2 3">
    <name type="scientific">Gluconobacter albidus</name>
    <dbReference type="NCBI Taxonomy" id="318683"/>
    <lineage>
        <taxon>Bacteria</taxon>
        <taxon>Pseudomonadati</taxon>
        <taxon>Pseudomonadota</taxon>
        <taxon>Alphaproteobacteria</taxon>
        <taxon>Acetobacterales</taxon>
        <taxon>Acetobacteraceae</taxon>
        <taxon>Gluconobacter</taxon>
    </lineage>
</organism>
<dbReference type="InterPro" id="IPR037914">
    <property type="entry name" value="SpoVT-AbrB_sf"/>
</dbReference>
<keyword evidence="3" id="KW-1185">Reference proteome</keyword>
<sequence>MWRKSPYITFRKTEDIMETVTLRKQGNSVGVTLPADTRIRLGLEIGQELTLVELADGIKLVKRNLKLERQMALAREVLREQADALQELAKR</sequence>
<accession>A0ABQ5X130</accession>
<evidence type="ECO:0000259" key="1">
    <source>
        <dbReference type="SMART" id="SM00966"/>
    </source>
</evidence>
<dbReference type="Pfam" id="PF04014">
    <property type="entry name" value="MazE_antitoxin"/>
    <property type="match status" value="1"/>
</dbReference>
<dbReference type="EMBL" id="BSNW01000038">
    <property type="protein sequence ID" value="GLQ69533.1"/>
    <property type="molecule type" value="Genomic_DNA"/>
</dbReference>
<dbReference type="SMART" id="SM00966">
    <property type="entry name" value="SpoVT_AbrB"/>
    <property type="match status" value="1"/>
</dbReference>
<comment type="caution">
    <text evidence="2">The sequence shown here is derived from an EMBL/GenBank/DDBJ whole genome shotgun (WGS) entry which is preliminary data.</text>
</comment>
<gene>
    <name evidence="2" type="ORF">GCM10007866_19860</name>
</gene>
<reference evidence="3" key="1">
    <citation type="journal article" date="2019" name="Int. J. Syst. Evol. Microbiol.">
        <title>The Global Catalogue of Microorganisms (GCM) 10K type strain sequencing project: providing services to taxonomists for standard genome sequencing and annotation.</title>
        <authorList>
            <consortium name="The Broad Institute Genomics Platform"/>
            <consortium name="The Broad Institute Genome Sequencing Center for Infectious Disease"/>
            <person name="Wu L."/>
            <person name="Ma J."/>
        </authorList>
    </citation>
    <scope>NUCLEOTIDE SEQUENCE [LARGE SCALE GENOMIC DNA]</scope>
    <source>
        <strain evidence="3">NBRC 3250</strain>
    </source>
</reference>
<dbReference type="Proteomes" id="UP001156672">
    <property type="component" value="Unassembled WGS sequence"/>
</dbReference>
<evidence type="ECO:0000313" key="3">
    <source>
        <dbReference type="Proteomes" id="UP001156672"/>
    </source>
</evidence>
<evidence type="ECO:0000313" key="2">
    <source>
        <dbReference type="EMBL" id="GLQ69533.1"/>
    </source>
</evidence>
<feature type="domain" description="SpoVT-AbrB" evidence="1">
    <location>
        <begin position="23"/>
        <end position="68"/>
    </location>
</feature>